<organism evidence="1 2">
    <name type="scientific">Oscillibacter hominis</name>
    <dbReference type="NCBI Taxonomy" id="2763056"/>
    <lineage>
        <taxon>Bacteria</taxon>
        <taxon>Bacillati</taxon>
        <taxon>Bacillota</taxon>
        <taxon>Clostridia</taxon>
        <taxon>Eubacteriales</taxon>
        <taxon>Oscillospiraceae</taxon>
        <taxon>Oscillibacter</taxon>
    </lineage>
</organism>
<dbReference type="Proteomes" id="UP000515960">
    <property type="component" value="Chromosome"/>
</dbReference>
<proteinExistence type="predicted"/>
<sequence>MPEKRRLSLSFSLTQREQRNAWERLSAVAPGQRMDAVCRMINGYMEQQELLEAIRGAIREELAGVSFPKTTTQQEQAGAVDEDVLGFLRALQEGDDTI</sequence>
<evidence type="ECO:0000313" key="2">
    <source>
        <dbReference type="Proteomes" id="UP000515960"/>
    </source>
</evidence>
<protein>
    <recommendedName>
        <fullName evidence="3">Plasmid segregation centromere-binding protein ParR</fullName>
    </recommendedName>
</protein>
<name>A0A7G9B697_9FIRM</name>
<reference evidence="1 2" key="1">
    <citation type="submission" date="2020-08" db="EMBL/GenBank/DDBJ databases">
        <authorList>
            <person name="Liu C."/>
            <person name="Sun Q."/>
        </authorList>
    </citation>
    <scope>NUCLEOTIDE SEQUENCE [LARGE SCALE GENOMIC DNA]</scope>
    <source>
        <strain evidence="1 2">NSJ-62</strain>
    </source>
</reference>
<dbReference type="KEGG" id="ohi:H8790_03300"/>
<accession>A0A7G9B697</accession>
<keyword evidence="2" id="KW-1185">Reference proteome</keyword>
<dbReference type="RefSeq" id="WP_009258909.1">
    <property type="nucleotide sequence ID" value="NZ_CP060490.1"/>
</dbReference>
<dbReference type="EMBL" id="CP060490">
    <property type="protein sequence ID" value="QNL45078.1"/>
    <property type="molecule type" value="Genomic_DNA"/>
</dbReference>
<evidence type="ECO:0008006" key="3">
    <source>
        <dbReference type="Google" id="ProtNLM"/>
    </source>
</evidence>
<dbReference type="AlphaFoldDB" id="A0A7G9B697"/>
<gene>
    <name evidence="1" type="ORF">H8790_03300</name>
</gene>
<evidence type="ECO:0000313" key="1">
    <source>
        <dbReference type="EMBL" id="QNL45078.1"/>
    </source>
</evidence>